<proteinExistence type="predicted"/>
<organism evidence="2 3">
    <name type="scientific">Ophiostoma piceae (strain UAMH 11346)</name>
    <name type="common">Sap stain fungus</name>
    <dbReference type="NCBI Taxonomy" id="1262450"/>
    <lineage>
        <taxon>Eukaryota</taxon>
        <taxon>Fungi</taxon>
        <taxon>Dikarya</taxon>
        <taxon>Ascomycota</taxon>
        <taxon>Pezizomycotina</taxon>
        <taxon>Sordariomycetes</taxon>
        <taxon>Sordariomycetidae</taxon>
        <taxon>Ophiostomatales</taxon>
        <taxon>Ophiostomataceae</taxon>
        <taxon>Ophiostoma</taxon>
    </lineage>
</organism>
<dbReference type="HOGENOM" id="CLU_1434837_0_0_1"/>
<dbReference type="Proteomes" id="UP000016923">
    <property type="component" value="Unassembled WGS sequence"/>
</dbReference>
<name>S3BX41_OPHP1</name>
<dbReference type="EMBL" id="KE148155">
    <property type="protein sequence ID" value="EPE05814.1"/>
    <property type="molecule type" value="Genomic_DNA"/>
</dbReference>
<feature type="region of interest" description="Disordered" evidence="1">
    <location>
        <begin position="81"/>
        <end position="165"/>
    </location>
</feature>
<dbReference type="VEuPathDB" id="FungiDB:F503_08345"/>
<gene>
    <name evidence="2" type="ORF">F503_08345</name>
</gene>
<evidence type="ECO:0000313" key="2">
    <source>
        <dbReference type="EMBL" id="EPE05814.1"/>
    </source>
</evidence>
<evidence type="ECO:0000256" key="1">
    <source>
        <dbReference type="SAM" id="MobiDB-lite"/>
    </source>
</evidence>
<dbReference type="AlphaFoldDB" id="S3BX41"/>
<dbReference type="OrthoDB" id="2142759at2759"/>
<keyword evidence="3" id="KW-1185">Reference proteome</keyword>
<feature type="compositionally biased region" description="Acidic residues" evidence="1">
    <location>
        <begin position="112"/>
        <end position="123"/>
    </location>
</feature>
<evidence type="ECO:0000313" key="3">
    <source>
        <dbReference type="Proteomes" id="UP000016923"/>
    </source>
</evidence>
<accession>S3BX41</accession>
<reference evidence="2 3" key="1">
    <citation type="journal article" date="2013" name="BMC Genomics">
        <title>The genome and transcriptome of the pine saprophyte Ophiostoma piceae, and a comparison with the bark beetle-associated pine pathogen Grosmannia clavigera.</title>
        <authorList>
            <person name="Haridas S."/>
            <person name="Wang Y."/>
            <person name="Lim L."/>
            <person name="Massoumi Alamouti S."/>
            <person name="Jackman S."/>
            <person name="Docking R."/>
            <person name="Robertson G."/>
            <person name="Birol I."/>
            <person name="Bohlmann J."/>
            <person name="Breuil C."/>
        </authorList>
    </citation>
    <scope>NUCLEOTIDE SEQUENCE [LARGE SCALE GENOMIC DNA]</scope>
    <source>
        <strain evidence="2 3">UAMH 11346</strain>
    </source>
</reference>
<protein>
    <submittedName>
        <fullName evidence="2">Uncharacterized protein</fullName>
    </submittedName>
</protein>
<feature type="compositionally biased region" description="Basic and acidic residues" evidence="1">
    <location>
        <begin position="155"/>
        <end position="165"/>
    </location>
</feature>
<sequence length="189" mass="20872">MDYYYAHNGLVHGVYIHSAPFLFARFAWAILLRAKAFVVSGESRHVQVAITDDDGQRTYENEFMAAQDLWAAYSGGGSIGSTPLKRKRGNCDGQDVADPYGDDFFDPYSEGGDFDPSGDDDGSDGSNGDEFWDDRRPKRSRRGQDLPEETAPNDNKPRLAETVDTELRQAAAVIVNRAEGGHESETLSE</sequence>